<dbReference type="InterPro" id="IPR036291">
    <property type="entry name" value="NAD(P)-bd_dom_sf"/>
</dbReference>
<evidence type="ECO:0000313" key="5">
    <source>
        <dbReference type="Proteomes" id="UP000824118"/>
    </source>
</evidence>
<reference evidence="4" key="1">
    <citation type="submission" date="2020-10" db="EMBL/GenBank/DDBJ databases">
        <authorList>
            <person name="Gilroy R."/>
        </authorList>
    </citation>
    <scope>NUCLEOTIDE SEQUENCE</scope>
    <source>
        <strain evidence="4">ChiGjej1B1-1684</strain>
    </source>
</reference>
<comment type="similarity">
    <text evidence="1 3">Belongs to the short-chain dehydrogenases/reductases (SDR) family.</text>
</comment>
<dbReference type="Proteomes" id="UP000824118">
    <property type="component" value="Unassembled WGS sequence"/>
</dbReference>
<evidence type="ECO:0000256" key="1">
    <source>
        <dbReference type="ARBA" id="ARBA00006484"/>
    </source>
</evidence>
<dbReference type="AlphaFoldDB" id="A0A9D1LYJ8"/>
<evidence type="ECO:0000256" key="3">
    <source>
        <dbReference type="RuleBase" id="RU000363"/>
    </source>
</evidence>
<organism evidence="4 5">
    <name type="scientific">Candidatus Limousia pullorum</name>
    <dbReference type="NCBI Taxonomy" id="2840860"/>
    <lineage>
        <taxon>Bacteria</taxon>
        <taxon>Bacillati</taxon>
        <taxon>Bacillota</taxon>
        <taxon>Clostridia</taxon>
        <taxon>Eubacteriales</taxon>
        <taxon>Oscillospiraceae</taxon>
        <taxon>Oscillospiraceae incertae sedis</taxon>
        <taxon>Candidatus Limousia</taxon>
    </lineage>
</organism>
<gene>
    <name evidence="4" type="ORF">IAD22_05770</name>
</gene>
<evidence type="ECO:0000313" key="4">
    <source>
        <dbReference type="EMBL" id="HIU50503.1"/>
    </source>
</evidence>
<name>A0A9D1LYJ8_9FIRM</name>
<dbReference type="InterPro" id="IPR002347">
    <property type="entry name" value="SDR_fam"/>
</dbReference>
<protein>
    <submittedName>
        <fullName evidence="4">SDR family oxidoreductase</fullName>
    </submittedName>
</protein>
<proteinExistence type="inferred from homology"/>
<dbReference type="PRINTS" id="PR00081">
    <property type="entry name" value="GDHRDH"/>
</dbReference>
<comment type="caution">
    <text evidence="4">The sequence shown here is derived from an EMBL/GenBank/DDBJ whole genome shotgun (WGS) entry which is preliminary data.</text>
</comment>
<reference evidence="4" key="2">
    <citation type="journal article" date="2021" name="PeerJ">
        <title>Extensive microbial diversity within the chicken gut microbiome revealed by metagenomics and culture.</title>
        <authorList>
            <person name="Gilroy R."/>
            <person name="Ravi A."/>
            <person name="Getino M."/>
            <person name="Pursley I."/>
            <person name="Horton D.L."/>
            <person name="Alikhan N.F."/>
            <person name="Baker D."/>
            <person name="Gharbi K."/>
            <person name="Hall N."/>
            <person name="Watson M."/>
            <person name="Adriaenssens E.M."/>
            <person name="Foster-Nyarko E."/>
            <person name="Jarju S."/>
            <person name="Secka A."/>
            <person name="Antonio M."/>
            <person name="Oren A."/>
            <person name="Chaudhuri R.R."/>
            <person name="La Ragione R."/>
            <person name="Hildebrand F."/>
            <person name="Pallen M.J."/>
        </authorList>
    </citation>
    <scope>NUCLEOTIDE SEQUENCE</scope>
    <source>
        <strain evidence="4">ChiGjej1B1-1684</strain>
    </source>
</reference>
<accession>A0A9D1LYJ8</accession>
<dbReference type="Gene3D" id="3.40.50.720">
    <property type="entry name" value="NAD(P)-binding Rossmann-like Domain"/>
    <property type="match status" value="1"/>
</dbReference>
<keyword evidence="2" id="KW-0560">Oxidoreductase</keyword>
<dbReference type="PANTHER" id="PTHR42901:SF1">
    <property type="entry name" value="ALCOHOL DEHYDROGENASE"/>
    <property type="match status" value="1"/>
</dbReference>
<dbReference type="Pfam" id="PF00106">
    <property type="entry name" value="adh_short"/>
    <property type="match status" value="1"/>
</dbReference>
<dbReference type="EMBL" id="DVNG01000085">
    <property type="protein sequence ID" value="HIU50503.1"/>
    <property type="molecule type" value="Genomic_DNA"/>
</dbReference>
<evidence type="ECO:0000256" key="2">
    <source>
        <dbReference type="ARBA" id="ARBA00023002"/>
    </source>
</evidence>
<dbReference type="PRINTS" id="PR00080">
    <property type="entry name" value="SDRFAMILY"/>
</dbReference>
<dbReference type="SUPFAM" id="SSF51735">
    <property type="entry name" value="NAD(P)-binding Rossmann-fold domains"/>
    <property type="match status" value="1"/>
</dbReference>
<dbReference type="PANTHER" id="PTHR42901">
    <property type="entry name" value="ALCOHOL DEHYDROGENASE"/>
    <property type="match status" value="1"/>
</dbReference>
<dbReference type="GO" id="GO:0016491">
    <property type="term" value="F:oxidoreductase activity"/>
    <property type="evidence" value="ECO:0007669"/>
    <property type="project" value="UniProtKB-KW"/>
</dbReference>
<dbReference type="PIRSF" id="PIRSF000126">
    <property type="entry name" value="11-beta-HSD1"/>
    <property type="match status" value="1"/>
</dbReference>
<sequence>MKALITGASSGMGRDMAFYLASLGYDVILVARREQRLKEIAKEINSKDGGQAFYVECDLSKRKECVRLYKLVKGEKIDLLINNAGFGYHGYFSEIPLSKELEMIETNIAAVHILTKLFLKDMMKRNRGQILNVASSAGFLPGPMLNTYYATKNYVLRFSEGIYEELRRQGSAVKISVLCPGPVKTEFDKVAHVNFSLSGMKSEAVAKYAIDQTLKGKLVIVPGITMKVGLFFRRFVSEKILLKASYNIQKRKS</sequence>